<evidence type="ECO:0000313" key="2">
    <source>
        <dbReference type="Proteomes" id="UP000694044"/>
    </source>
</evidence>
<sequence length="306" mass="34569">MAIPHGAPGSAASHRMAVFVGQGRSLGAPPPCVHCDHAPSDPSAAATPVVLDLDPLQLAAMSIDTFMSSYDDLLAKHQQALRDLTTARRPNERAPYVVFAKQSNAKPRQPKTTSCCGLRYKASRIYALVMRCWKTPPQRRTPGSKTTQWGLVNSQHSSLADPSGASPSLVQDLRDLRDENMKLRQRNVVCESRCRTANADRDKALKDHFRLQKDRTDLQRCYEQRKLYIRDLEREVQRLKEGLHHARQRLEGSASAADLQTLRRVVHVRGERVIQLENFLAKAERRREDSSSRPRSYCWQAGRCQP</sequence>
<dbReference type="EMBL" id="JAGDFM010000039">
    <property type="protein sequence ID" value="KAG7389848.1"/>
    <property type="molecule type" value="Genomic_DNA"/>
</dbReference>
<accession>A0A8T1WAU6</accession>
<dbReference type="OrthoDB" id="146523at2759"/>
<evidence type="ECO:0000313" key="1">
    <source>
        <dbReference type="EMBL" id="KAG7389848.1"/>
    </source>
</evidence>
<organism evidence="1 2">
    <name type="scientific">Phytophthora pseudosyringae</name>
    <dbReference type="NCBI Taxonomy" id="221518"/>
    <lineage>
        <taxon>Eukaryota</taxon>
        <taxon>Sar</taxon>
        <taxon>Stramenopiles</taxon>
        <taxon>Oomycota</taxon>
        <taxon>Peronosporomycetes</taxon>
        <taxon>Peronosporales</taxon>
        <taxon>Peronosporaceae</taxon>
        <taxon>Phytophthora</taxon>
    </lineage>
</organism>
<proteinExistence type="predicted"/>
<comment type="caution">
    <text evidence="1">The sequence shown here is derived from an EMBL/GenBank/DDBJ whole genome shotgun (WGS) entry which is preliminary data.</text>
</comment>
<gene>
    <name evidence="1" type="ORF">PHYPSEUDO_009361</name>
</gene>
<keyword evidence="2" id="KW-1185">Reference proteome</keyword>
<dbReference type="AlphaFoldDB" id="A0A8T1WAU6"/>
<dbReference type="Proteomes" id="UP000694044">
    <property type="component" value="Unassembled WGS sequence"/>
</dbReference>
<name>A0A8T1WAU6_9STRA</name>
<protein>
    <submittedName>
        <fullName evidence="1">Uncharacterized protein</fullName>
    </submittedName>
</protein>
<reference evidence="1" key="1">
    <citation type="submission" date="2021-02" db="EMBL/GenBank/DDBJ databases">
        <authorList>
            <person name="Palmer J.M."/>
        </authorList>
    </citation>
    <scope>NUCLEOTIDE SEQUENCE</scope>
    <source>
        <strain evidence="1">SCRP734</strain>
    </source>
</reference>